<dbReference type="GO" id="GO:0042800">
    <property type="term" value="F:histone H3K4 methyltransferase activity"/>
    <property type="evidence" value="ECO:0007669"/>
    <property type="project" value="TreeGrafter"/>
</dbReference>
<dbReference type="Pfam" id="PF00856">
    <property type="entry name" value="SET"/>
    <property type="match status" value="1"/>
</dbReference>
<gene>
    <name evidence="7" type="ORF">POM88_002171</name>
</gene>
<evidence type="ECO:0000313" key="8">
    <source>
        <dbReference type="Proteomes" id="UP001237642"/>
    </source>
</evidence>
<feature type="domain" description="Post-SET" evidence="6">
    <location>
        <begin position="80"/>
        <end position="96"/>
    </location>
</feature>
<evidence type="ECO:0000256" key="5">
    <source>
        <dbReference type="ARBA" id="ARBA00023163"/>
    </source>
</evidence>
<keyword evidence="4" id="KW-0805">Transcription regulation</keyword>
<dbReference type="InterPro" id="IPR001214">
    <property type="entry name" value="SET_dom"/>
</dbReference>
<dbReference type="AlphaFoldDB" id="A0AAD8JH79"/>
<proteinExistence type="predicted"/>
<evidence type="ECO:0000256" key="1">
    <source>
        <dbReference type="ARBA" id="ARBA00022603"/>
    </source>
</evidence>
<dbReference type="GO" id="GO:0035097">
    <property type="term" value="C:histone methyltransferase complex"/>
    <property type="evidence" value="ECO:0007669"/>
    <property type="project" value="TreeGrafter"/>
</dbReference>
<dbReference type="Proteomes" id="UP001237642">
    <property type="component" value="Unassembled WGS sequence"/>
</dbReference>
<dbReference type="InterPro" id="IPR003616">
    <property type="entry name" value="Post-SET_dom"/>
</dbReference>
<evidence type="ECO:0000256" key="3">
    <source>
        <dbReference type="ARBA" id="ARBA00022691"/>
    </source>
</evidence>
<keyword evidence="2" id="KW-0808">Transferase</keyword>
<accession>A0AAD8JH79</accession>
<sequence>MVSSRCVTSSNISSMDEKYSHMKKTFRKRLAFGKHFDLFPNCYSRIITVNGEEHVIIFAKRDKEQWEELTYNYRFLSVDEQLACYCGVPSCRGVVNDIKAVEQVATICVPRNELTAEKENK</sequence>
<dbReference type="GO" id="GO:0032259">
    <property type="term" value="P:methylation"/>
    <property type="evidence" value="ECO:0007669"/>
    <property type="project" value="UniProtKB-KW"/>
</dbReference>
<dbReference type="PROSITE" id="PS50868">
    <property type="entry name" value="POST_SET"/>
    <property type="match status" value="1"/>
</dbReference>
<protein>
    <submittedName>
        <fullName evidence="7">Post-SET domain-containing protein</fullName>
    </submittedName>
</protein>
<dbReference type="PANTHER" id="PTHR45838:SF4">
    <property type="entry name" value="HISTONE-LYSINE N-METHYLTRANSFERASE TRITHORAX"/>
    <property type="match status" value="1"/>
</dbReference>
<dbReference type="PANTHER" id="PTHR45838">
    <property type="entry name" value="HISTONE-LYSINE-N-METHYLTRANSFERASE 2 KMT2 FAMILY MEMBER"/>
    <property type="match status" value="1"/>
</dbReference>
<dbReference type="Gene3D" id="2.170.270.10">
    <property type="entry name" value="SET domain"/>
    <property type="match status" value="1"/>
</dbReference>
<keyword evidence="3" id="KW-0949">S-adenosyl-L-methionine</keyword>
<keyword evidence="5" id="KW-0804">Transcription</keyword>
<dbReference type="GO" id="GO:0045893">
    <property type="term" value="P:positive regulation of DNA-templated transcription"/>
    <property type="evidence" value="ECO:0007669"/>
    <property type="project" value="TreeGrafter"/>
</dbReference>
<name>A0AAD8JH79_9APIA</name>
<comment type="caution">
    <text evidence="7">The sequence shown here is derived from an EMBL/GenBank/DDBJ whole genome shotgun (WGS) entry which is preliminary data.</text>
</comment>
<keyword evidence="8" id="KW-1185">Reference proteome</keyword>
<reference evidence="7" key="1">
    <citation type="submission" date="2023-02" db="EMBL/GenBank/DDBJ databases">
        <title>Genome of toxic invasive species Heracleum sosnowskyi carries increased number of genes despite the absence of recent whole-genome duplications.</title>
        <authorList>
            <person name="Schelkunov M."/>
            <person name="Shtratnikova V."/>
            <person name="Makarenko M."/>
            <person name="Klepikova A."/>
            <person name="Omelchenko D."/>
            <person name="Novikova G."/>
            <person name="Obukhova E."/>
            <person name="Bogdanov V."/>
            <person name="Penin A."/>
            <person name="Logacheva M."/>
        </authorList>
    </citation>
    <scope>NUCLEOTIDE SEQUENCE</scope>
    <source>
        <strain evidence="7">Hsosn_3</strain>
        <tissue evidence="7">Leaf</tissue>
    </source>
</reference>
<dbReference type="EMBL" id="JAUIZM010000001">
    <property type="protein sequence ID" value="KAK1402566.1"/>
    <property type="molecule type" value="Genomic_DNA"/>
</dbReference>
<evidence type="ECO:0000259" key="6">
    <source>
        <dbReference type="PROSITE" id="PS50868"/>
    </source>
</evidence>
<evidence type="ECO:0000256" key="4">
    <source>
        <dbReference type="ARBA" id="ARBA00023015"/>
    </source>
</evidence>
<keyword evidence="1" id="KW-0489">Methyltransferase</keyword>
<organism evidence="7 8">
    <name type="scientific">Heracleum sosnowskyi</name>
    <dbReference type="NCBI Taxonomy" id="360622"/>
    <lineage>
        <taxon>Eukaryota</taxon>
        <taxon>Viridiplantae</taxon>
        <taxon>Streptophyta</taxon>
        <taxon>Embryophyta</taxon>
        <taxon>Tracheophyta</taxon>
        <taxon>Spermatophyta</taxon>
        <taxon>Magnoliopsida</taxon>
        <taxon>eudicotyledons</taxon>
        <taxon>Gunneridae</taxon>
        <taxon>Pentapetalae</taxon>
        <taxon>asterids</taxon>
        <taxon>campanulids</taxon>
        <taxon>Apiales</taxon>
        <taxon>Apiaceae</taxon>
        <taxon>Apioideae</taxon>
        <taxon>apioid superclade</taxon>
        <taxon>Tordylieae</taxon>
        <taxon>Tordyliinae</taxon>
        <taxon>Heracleum</taxon>
    </lineage>
</organism>
<dbReference type="InterPro" id="IPR046341">
    <property type="entry name" value="SET_dom_sf"/>
</dbReference>
<evidence type="ECO:0000313" key="7">
    <source>
        <dbReference type="EMBL" id="KAK1402566.1"/>
    </source>
</evidence>
<evidence type="ECO:0000256" key="2">
    <source>
        <dbReference type="ARBA" id="ARBA00022679"/>
    </source>
</evidence>
<dbReference type="SUPFAM" id="SSF82199">
    <property type="entry name" value="SET domain"/>
    <property type="match status" value="1"/>
</dbReference>
<reference evidence="7" key="2">
    <citation type="submission" date="2023-05" db="EMBL/GenBank/DDBJ databases">
        <authorList>
            <person name="Schelkunov M.I."/>
        </authorList>
    </citation>
    <scope>NUCLEOTIDE SEQUENCE</scope>
    <source>
        <strain evidence="7">Hsosn_3</strain>
        <tissue evidence="7">Leaf</tissue>
    </source>
</reference>